<dbReference type="GO" id="GO:0005886">
    <property type="term" value="C:plasma membrane"/>
    <property type="evidence" value="ECO:0007669"/>
    <property type="project" value="TreeGrafter"/>
</dbReference>
<dbReference type="Pfam" id="PF04304">
    <property type="entry name" value="DUF454"/>
    <property type="match status" value="1"/>
</dbReference>
<proteinExistence type="predicted"/>
<keyword evidence="1" id="KW-0472">Membrane</keyword>
<evidence type="ECO:0000313" key="3">
    <source>
        <dbReference type="Proteomes" id="UP000004913"/>
    </source>
</evidence>
<comment type="caution">
    <text evidence="2">The sequence shown here is derived from an EMBL/GenBank/DDBJ whole genome shotgun (WGS) entry which is preliminary data.</text>
</comment>
<protein>
    <recommendedName>
        <fullName evidence="4">Inner membrane protein ybaN</fullName>
    </recommendedName>
</protein>
<name>F5IY69_9BACT</name>
<evidence type="ECO:0000256" key="1">
    <source>
        <dbReference type="SAM" id="Phobius"/>
    </source>
</evidence>
<dbReference type="STRING" id="742766.HMPREF9455_02036"/>
<feature type="transmembrane region" description="Helical" evidence="1">
    <location>
        <begin position="6"/>
        <end position="39"/>
    </location>
</feature>
<dbReference type="Proteomes" id="UP000004913">
    <property type="component" value="Unassembled WGS sequence"/>
</dbReference>
<organism evidence="2 3">
    <name type="scientific">Dysgonomonas gadei ATCC BAA-286</name>
    <dbReference type="NCBI Taxonomy" id="742766"/>
    <lineage>
        <taxon>Bacteria</taxon>
        <taxon>Pseudomonadati</taxon>
        <taxon>Bacteroidota</taxon>
        <taxon>Bacteroidia</taxon>
        <taxon>Bacteroidales</taxon>
        <taxon>Dysgonomonadaceae</taxon>
        <taxon>Dysgonomonas</taxon>
    </lineage>
</organism>
<feature type="transmembrane region" description="Helical" evidence="1">
    <location>
        <begin position="70"/>
        <end position="90"/>
    </location>
</feature>
<dbReference type="RefSeq" id="WP_006799565.1">
    <property type="nucleotide sequence ID" value="NZ_GL891982.1"/>
</dbReference>
<keyword evidence="3" id="KW-1185">Reference proteome</keyword>
<dbReference type="PANTHER" id="PTHR35813:SF1">
    <property type="entry name" value="INNER MEMBRANE PROTEIN YBAN"/>
    <property type="match status" value="1"/>
</dbReference>
<dbReference type="EMBL" id="ADLV01000021">
    <property type="protein sequence ID" value="EGK01681.1"/>
    <property type="molecule type" value="Genomic_DNA"/>
</dbReference>
<reference evidence="2 3" key="1">
    <citation type="submission" date="2011-04" db="EMBL/GenBank/DDBJ databases">
        <title>The Genome Sequence of Dysgonomonas gadei ATCC BAA-286.</title>
        <authorList>
            <consortium name="The Broad Institute Genome Sequencing Platform"/>
            <person name="Earl A."/>
            <person name="Ward D."/>
            <person name="Feldgarden M."/>
            <person name="Gevers D."/>
            <person name="Pudlo N."/>
            <person name="Martens E."/>
            <person name="Allen-Vercoe E."/>
            <person name="Young S.K."/>
            <person name="Zeng Q."/>
            <person name="Gargeya S."/>
            <person name="Fitzgerald M."/>
            <person name="Haas B."/>
            <person name="Abouelleil A."/>
            <person name="Alvarado L."/>
            <person name="Arachchi H.M."/>
            <person name="Berlin A."/>
            <person name="Brown A."/>
            <person name="Chapman S.B."/>
            <person name="Chen Z."/>
            <person name="Dunbar C."/>
            <person name="Freedman E."/>
            <person name="Gearin G."/>
            <person name="Gellesch M."/>
            <person name="Goldberg J."/>
            <person name="Griggs A."/>
            <person name="Gujja S."/>
            <person name="Heiman D."/>
            <person name="Howarth C."/>
            <person name="Larson L."/>
            <person name="Lui A."/>
            <person name="MacDonald P.J.P."/>
            <person name="Mehta T."/>
            <person name="Montmayeur A."/>
            <person name="Murphy C."/>
            <person name="Neiman D."/>
            <person name="Pearson M."/>
            <person name="Priest M."/>
            <person name="Roberts A."/>
            <person name="Saif S."/>
            <person name="Shea T."/>
            <person name="Shenoy N."/>
            <person name="Sisk P."/>
            <person name="Stolte C."/>
            <person name="Sykes S."/>
            <person name="Yandava C."/>
            <person name="Wortman J."/>
            <person name="Nusbaum C."/>
            <person name="Birren B."/>
        </authorList>
    </citation>
    <scope>NUCLEOTIDE SEQUENCE [LARGE SCALE GENOMIC DNA]</scope>
    <source>
        <strain evidence="2 3">ATCC BAA-286</strain>
    </source>
</reference>
<accession>F5IY69</accession>
<evidence type="ECO:0008006" key="4">
    <source>
        <dbReference type="Google" id="ProtNLM"/>
    </source>
</evidence>
<keyword evidence="1" id="KW-0812">Transmembrane</keyword>
<sequence length="143" mass="15970">MRYVYIILGFISLGLGLLGIVTPGLPTTPFVLLTGVLFAKSSPRLHQKLMDHKLTGKYIRRVNDGFSWKGLTVSIGIMWCMIFFTAFVVFDYGTMRFVMLGLGLIGTISQIIVLSKKKKKKAVLMPIDLPDNNVSEEDELKVS</sequence>
<dbReference type="HOGENOM" id="CLU_113299_2_1_10"/>
<feature type="transmembrane region" description="Helical" evidence="1">
    <location>
        <begin position="96"/>
        <end position="115"/>
    </location>
</feature>
<dbReference type="eggNOG" id="COG2832">
    <property type="taxonomic scope" value="Bacteria"/>
</dbReference>
<dbReference type="InterPro" id="IPR007401">
    <property type="entry name" value="DUF454"/>
</dbReference>
<dbReference type="PANTHER" id="PTHR35813">
    <property type="entry name" value="INNER MEMBRANE PROTEIN YBAN"/>
    <property type="match status" value="1"/>
</dbReference>
<gene>
    <name evidence="2" type="ORF">HMPREF9455_02036</name>
</gene>
<dbReference type="OrthoDB" id="9813800at2"/>
<evidence type="ECO:0000313" key="2">
    <source>
        <dbReference type="EMBL" id="EGK01681.1"/>
    </source>
</evidence>
<dbReference type="AlphaFoldDB" id="F5IY69"/>
<keyword evidence="1" id="KW-1133">Transmembrane helix</keyword>